<dbReference type="PANTHER" id="PTHR47696">
    <property type="entry name" value="THAP DOMAIN-CONTAINING PROTEIN 2"/>
    <property type="match status" value="1"/>
</dbReference>
<dbReference type="GO" id="GO:0008270">
    <property type="term" value="F:zinc ion binding"/>
    <property type="evidence" value="ECO:0007669"/>
    <property type="project" value="UniProtKB-KW"/>
</dbReference>
<proteinExistence type="predicted"/>
<comment type="caution">
    <text evidence="8">The sequence shown here is derived from an EMBL/GenBank/DDBJ whole genome shotgun (WGS) entry which is preliminary data.</text>
</comment>
<evidence type="ECO:0000313" key="8">
    <source>
        <dbReference type="EMBL" id="KAH8020925.1"/>
    </source>
</evidence>
<keyword evidence="3" id="KW-0862">Zinc</keyword>
<dbReference type="Proteomes" id="UP000821866">
    <property type="component" value="Chromosome 7"/>
</dbReference>
<evidence type="ECO:0000256" key="2">
    <source>
        <dbReference type="ARBA" id="ARBA00022771"/>
    </source>
</evidence>
<protein>
    <recommendedName>
        <fullName evidence="7">THAP-type domain-containing protein</fullName>
    </recommendedName>
</protein>
<name>A0A9J6DFM9_RHIMP</name>
<accession>A0A9J6DFM9</accession>
<gene>
    <name evidence="8" type="ORF">HPB51_010307</name>
</gene>
<dbReference type="VEuPathDB" id="VectorBase:LOC119182477"/>
<dbReference type="Pfam" id="PF12017">
    <property type="entry name" value="Tnp_P_element"/>
    <property type="match status" value="1"/>
</dbReference>
<evidence type="ECO:0000256" key="4">
    <source>
        <dbReference type="ARBA" id="ARBA00023125"/>
    </source>
</evidence>
<evidence type="ECO:0000256" key="1">
    <source>
        <dbReference type="ARBA" id="ARBA00022723"/>
    </source>
</evidence>
<reference evidence="8" key="1">
    <citation type="journal article" date="2020" name="Cell">
        <title>Large-Scale Comparative Analyses of Tick Genomes Elucidate Their Genetic Diversity and Vector Capacities.</title>
        <authorList>
            <consortium name="Tick Genome and Microbiome Consortium (TIGMIC)"/>
            <person name="Jia N."/>
            <person name="Wang J."/>
            <person name="Shi W."/>
            <person name="Du L."/>
            <person name="Sun Y."/>
            <person name="Zhan W."/>
            <person name="Jiang J.F."/>
            <person name="Wang Q."/>
            <person name="Zhang B."/>
            <person name="Ji P."/>
            <person name="Bell-Sakyi L."/>
            <person name="Cui X.M."/>
            <person name="Yuan T.T."/>
            <person name="Jiang B.G."/>
            <person name="Yang W.F."/>
            <person name="Lam T.T."/>
            <person name="Chang Q.C."/>
            <person name="Ding S.J."/>
            <person name="Wang X.J."/>
            <person name="Zhu J.G."/>
            <person name="Ruan X.D."/>
            <person name="Zhao L."/>
            <person name="Wei J.T."/>
            <person name="Ye R.Z."/>
            <person name="Que T.C."/>
            <person name="Du C.H."/>
            <person name="Zhou Y.H."/>
            <person name="Cheng J.X."/>
            <person name="Dai P.F."/>
            <person name="Guo W.B."/>
            <person name="Han X.H."/>
            <person name="Huang E.J."/>
            <person name="Li L.F."/>
            <person name="Wei W."/>
            <person name="Gao Y.C."/>
            <person name="Liu J.Z."/>
            <person name="Shao H.Z."/>
            <person name="Wang X."/>
            <person name="Wang C.C."/>
            <person name="Yang T.C."/>
            <person name="Huo Q.B."/>
            <person name="Li W."/>
            <person name="Chen H.Y."/>
            <person name="Chen S.E."/>
            <person name="Zhou L.G."/>
            <person name="Ni X.B."/>
            <person name="Tian J.H."/>
            <person name="Sheng Y."/>
            <person name="Liu T."/>
            <person name="Pan Y.S."/>
            <person name="Xia L.Y."/>
            <person name="Li J."/>
            <person name="Zhao F."/>
            <person name="Cao W.C."/>
        </authorList>
    </citation>
    <scope>NUCLEOTIDE SEQUENCE</scope>
    <source>
        <strain evidence="8">Rmic-2018</strain>
    </source>
</reference>
<dbReference type="VEuPathDB" id="VectorBase:LOC119168446"/>
<keyword evidence="4 5" id="KW-0238">DNA-binding</keyword>
<dbReference type="PROSITE" id="PS50950">
    <property type="entry name" value="ZF_THAP"/>
    <property type="match status" value="1"/>
</dbReference>
<evidence type="ECO:0000313" key="9">
    <source>
        <dbReference type="Proteomes" id="UP000821866"/>
    </source>
</evidence>
<keyword evidence="6" id="KW-0175">Coiled coil</keyword>
<dbReference type="PANTHER" id="PTHR47696:SF2">
    <property type="entry name" value="PROVISIONAL ORTHOLOG OF THAP DOMAIN CONTAINING 1"/>
    <property type="match status" value="1"/>
</dbReference>
<keyword evidence="1" id="KW-0479">Metal-binding</keyword>
<evidence type="ECO:0000259" key="7">
    <source>
        <dbReference type="PROSITE" id="PS50950"/>
    </source>
</evidence>
<evidence type="ECO:0000256" key="3">
    <source>
        <dbReference type="ARBA" id="ARBA00022833"/>
    </source>
</evidence>
<evidence type="ECO:0000256" key="6">
    <source>
        <dbReference type="SAM" id="Coils"/>
    </source>
</evidence>
<dbReference type="InterPro" id="IPR021896">
    <property type="entry name" value="THAP9-like_HTH"/>
</dbReference>
<dbReference type="InterPro" id="IPR048365">
    <property type="entry name" value="TNP-like_RNaseH_N"/>
</dbReference>
<dbReference type="EMBL" id="JABSTU010000009">
    <property type="protein sequence ID" value="KAH8020925.1"/>
    <property type="molecule type" value="Genomic_DNA"/>
</dbReference>
<reference evidence="8" key="2">
    <citation type="submission" date="2021-09" db="EMBL/GenBank/DDBJ databases">
        <authorList>
            <person name="Jia N."/>
            <person name="Wang J."/>
            <person name="Shi W."/>
            <person name="Du L."/>
            <person name="Sun Y."/>
            <person name="Zhan W."/>
            <person name="Jiang J."/>
            <person name="Wang Q."/>
            <person name="Zhang B."/>
            <person name="Ji P."/>
            <person name="Sakyi L.B."/>
            <person name="Cui X."/>
            <person name="Yuan T."/>
            <person name="Jiang B."/>
            <person name="Yang W."/>
            <person name="Lam T.T.-Y."/>
            <person name="Chang Q."/>
            <person name="Ding S."/>
            <person name="Wang X."/>
            <person name="Zhu J."/>
            <person name="Ruan X."/>
            <person name="Zhao L."/>
            <person name="Wei J."/>
            <person name="Que T."/>
            <person name="Du C."/>
            <person name="Cheng J."/>
            <person name="Dai P."/>
            <person name="Han X."/>
            <person name="Huang E."/>
            <person name="Gao Y."/>
            <person name="Liu J."/>
            <person name="Shao H."/>
            <person name="Ye R."/>
            <person name="Li L."/>
            <person name="Wei W."/>
            <person name="Wang X."/>
            <person name="Wang C."/>
            <person name="Huo Q."/>
            <person name="Li W."/>
            <person name="Guo W."/>
            <person name="Chen H."/>
            <person name="Chen S."/>
            <person name="Zhou L."/>
            <person name="Zhou L."/>
            <person name="Ni X."/>
            <person name="Tian J."/>
            <person name="Zhou Y."/>
            <person name="Sheng Y."/>
            <person name="Liu T."/>
            <person name="Pan Y."/>
            <person name="Xia L."/>
            <person name="Li J."/>
            <person name="Zhao F."/>
            <person name="Cao W."/>
        </authorList>
    </citation>
    <scope>NUCLEOTIDE SEQUENCE</scope>
    <source>
        <strain evidence="8">Rmic-2018</strain>
        <tissue evidence="8">Larvae</tissue>
    </source>
</reference>
<feature type="domain" description="THAP-type" evidence="7">
    <location>
        <begin position="1"/>
        <end position="87"/>
    </location>
</feature>
<organism evidence="8 9">
    <name type="scientific">Rhipicephalus microplus</name>
    <name type="common">Cattle tick</name>
    <name type="synonym">Boophilus microplus</name>
    <dbReference type="NCBI Taxonomy" id="6941"/>
    <lineage>
        <taxon>Eukaryota</taxon>
        <taxon>Metazoa</taxon>
        <taxon>Ecdysozoa</taxon>
        <taxon>Arthropoda</taxon>
        <taxon>Chelicerata</taxon>
        <taxon>Arachnida</taxon>
        <taxon>Acari</taxon>
        <taxon>Parasitiformes</taxon>
        <taxon>Ixodida</taxon>
        <taxon>Ixodoidea</taxon>
        <taxon>Ixodidae</taxon>
        <taxon>Rhipicephalinae</taxon>
        <taxon>Rhipicephalus</taxon>
        <taxon>Boophilus</taxon>
    </lineage>
</organism>
<dbReference type="InterPro" id="IPR026521">
    <property type="entry name" value="THAP2"/>
</dbReference>
<keyword evidence="2 5" id="KW-0863">Zinc-finger</keyword>
<dbReference type="GO" id="GO:0003677">
    <property type="term" value="F:DNA binding"/>
    <property type="evidence" value="ECO:0007669"/>
    <property type="project" value="UniProtKB-UniRule"/>
</dbReference>
<dbReference type="AlphaFoldDB" id="A0A9J6DFM9"/>
<evidence type="ECO:0000256" key="5">
    <source>
        <dbReference type="PROSITE-ProRule" id="PRU00309"/>
    </source>
</evidence>
<feature type="coiled-coil region" evidence="6">
    <location>
        <begin position="196"/>
        <end position="223"/>
    </location>
</feature>
<dbReference type="InterPro" id="IPR006612">
    <property type="entry name" value="THAP_Znf"/>
</dbReference>
<sequence>MPACCAVNCTSRPEKSSGKTFHLFPRSKPDLYRRWVVAEHSYAVLDTPKTLKRKLDACTDSAATVKRKLKLSLERERRLRRKVSSFNEIIDDLKHKQLISEDASAMLERCFMGIPLEVTKRLLKQTSSEGDKSSVKLSRDKYSPALRAFALTLQFYSTKAYNYARETFQCSLPHPSTITKWYSSINGEPGLTSEAINAIRAKANEAKKNNKQLLCNLVDYEMAIRKHLEWDGKKFRGYVDIGMEVDDDSNAVASEVNEGGDLGLLVKGGRENCESLDNTRILYVSSQFCSKDELDMATAKRSGTQDLMQGIDLPDESELDVIVEDLPALSPYLGNVVGYIVGFVCRMVKRKIPCAVCYSATIAETCGSALLS</sequence>
<keyword evidence="9" id="KW-1185">Reference proteome</keyword>
<dbReference type="Pfam" id="PF21787">
    <property type="entry name" value="TNP-like_RNaseH_N"/>
    <property type="match status" value="1"/>
</dbReference>